<reference evidence="3" key="1">
    <citation type="submission" date="2016-06" db="EMBL/GenBank/DDBJ databases">
        <authorList>
            <person name="Varghese N."/>
        </authorList>
    </citation>
    <scope>NUCLEOTIDE SEQUENCE [LARGE SCALE GENOMIC DNA]</scope>
    <source>
        <strain evidence="3">DSM 46123</strain>
    </source>
</reference>
<evidence type="ECO:0000256" key="1">
    <source>
        <dbReference type="SAM" id="MobiDB-lite"/>
    </source>
</evidence>
<dbReference type="STRING" id="47866.GA0074694_1030"/>
<proteinExistence type="predicted"/>
<protein>
    <submittedName>
        <fullName evidence="2">Uncharacterized protein</fullName>
    </submittedName>
</protein>
<keyword evidence="3" id="KW-1185">Reference proteome</keyword>
<dbReference type="RefSeq" id="WP_091453155.1">
    <property type="nucleotide sequence ID" value="NZ_FMHU01000001.1"/>
</dbReference>
<evidence type="ECO:0000313" key="2">
    <source>
        <dbReference type="EMBL" id="SCL15049.1"/>
    </source>
</evidence>
<sequence length="68" mass="6984">MPLLYGLCDEWTARRHLLAALSGEPDPLNDALDVDQDHDGESVDEPAAAGGPSPGRLAEIAALSAACG</sequence>
<feature type="region of interest" description="Disordered" evidence="1">
    <location>
        <begin position="23"/>
        <end position="55"/>
    </location>
</feature>
<gene>
    <name evidence="2" type="ORF">GA0074694_1030</name>
</gene>
<dbReference type="EMBL" id="FMHU01000001">
    <property type="protein sequence ID" value="SCL15049.1"/>
    <property type="molecule type" value="Genomic_DNA"/>
</dbReference>
<dbReference type="Proteomes" id="UP000198906">
    <property type="component" value="Unassembled WGS sequence"/>
</dbReference>
<evidence type="ECO:0000313" key="3">
    <source>
        <dbReference type="Proteomes" id="UP000198906"/>
    </source>
</evidence>
<dbReference type="AlphaFoldDB" id="A0A1C6RD87"/>
<name>A0A1C6RD87_9ACTN</name>
<organism evidence="2 3">
    <name type="scientific">Micromonospora inyonensis</name>
    <dbReference type="NCBI Taxonomy" id="47866"/>
    <lineage>
        <taxon>Bacteria</taxon>
        <taxon>Bacillati</taxon>
        <taxon>Actinomycetota</taxon>
        <taxon>Actinomycetes</taxon>
        <taxon>Micromonosporales</taxon>
        <taxon>Micromonosporaceae</taxon>
        <taxon>Micromonospora</taxon>
    </lineage>
</organism>
<accession>A0A1C6RD87</accession>